<feature type="region of interest" description="Disordered" evidence="3">
    <location>
        <begin position="417"/>
        <end position="438"/>
    </location>
</feature>
<dbReference type="AlphaFoldDB" id="A0A9Q1KSG7"/>
<evidence type="ECO:0000256" key="3">
    <source>
        <dbReference type="SAM" id="MobiDB-lite"/>
    </source>
</evidence>
<feature type="compositionally biased region" description="Basic and acidic residues" evidence="3">
    <location>
        <begin position="231"/>
        <end position="253"/>
    </location>
</feature>
<comment type="caution">
    <text evidence="5">The sequence shown here is derived from an EMBL/GenBank/DDBJ whole genome shotgun (WGS) entry which is preliminary data.</text>
</comment>
<gene>
    <name evidence="5" type="ORF">Cgig2_025164</name>
</gene>
<keyword evidence="4" id="KW-0732">Signal</keyword>
<dbReference type="GO" id="GO:0000055">
    <property type="term" value="P:ribosomal large subunit export from nucleus"/>
    <property type="evidence" value="ECO:0007669"/>
    <property type="project" value="TreeGrafter"/>
</dbReference>
<dbReference type="EMBL" id="JAKOGI010000031">
    <property type="protein sequence ID" value="KAJ8448240.1"/>
    <property type="molecule type" value="Genomic_DNA"/>
</dbReference>
<accession>A0A9Q1KSG7</accession>
<sequence length="603" mass="66889">MCKFHCFLLLCALVSQKEEQDASNELPGKNDKGIEMEQDFDAGTFSVSEDSGDDEHDDNGDDEAEQLDSAMGNTGDDSEVVDEKLWNKEEDENLDGGNGKDESGPSMKDRDPNNRELRAKDESDARIDDLAEGNDIESDKDDEMNDDKDAGNDAPYDKLNTEDMNVDKEEASADHTGLDLNEPNQTSVEDADEMEVEPTEDPMDGDGAKERDDQMDGDAEDNAGGPEDEILEKGESDQVGGSEKDDAEKRDDENGNMDFTAPSRDMYEPGNTGTANNQLPNTETSPAMNDEGQEANSMSAAHEMMWSMNSDVHNDLASSENASQIEVMMGNSSKGNLTNDQTMSHLPQQDFSSFQKNQPNPLRDLGDALQDWKDRVKVSADIPDTKTKTADEMVDEEANEYGFTSKLDKGRAQALGSALPDQVDHSMTNEKPYGDGVGANEEDKFEDFQKQDTDAEPVTHHPILVSRMEEKIKMRDSLDEMPVEDIQEAHSKKESGPGGHMESVISLKKSYVAQDMNQASELSTGGDKLGKVQNLVQQFNDTQMSAAAVWRKYELRTSRLSQELAEQLRLVMEHTLASKLQGDYRTGKRINMKKVNIYCHLFF</sequence>
<evidence type="ECO:0000256" key="2">
    <source>
        <dbReference type="ARBA" id="ARBA00022840"/>
    </source>
</evidence>
<feature type="compositionally biased region" description="Acidic residues" evidence="3">
    <location>
        <begin position="130"/>
        <end position="146"/>
    </location>
</feature>
<proteinExistence type="predicted"/>
<feature type="region of interest" description="Disordered" evidence="3">
    <location>
        <begin position="17"/>
        <end position="303"/>
    </location>
</feature>
<dbReference type="GO" id="GO:0005524">
    <property type="term" value="F:ATP binding"/>
    <property type="evidence" value="ECO:0007669"/>
    <property type="project" value="UniProtKB-KW"/>
</dbReference>
<dbReference type="GO" id="GO:0030687">
    <property type="term" value="C:preribosome, large subunit precursor"/>
    <property type="evidence" value="ECO:0007669"/>
    <property type="project" value="TreeGrafter"/>
</dbReference>
<reference evidence="5" key="1">
    <citation type="submission" date="2022-04" db="EMBL/GenBank/DDBJ databases">
        <title>Carnegiea gigantea Genome sequencing and assembly v2.</title>
        <authorList>
            <person name="Copetti D."/>
            <person name="Sanderson M.J."/>
            <person name="Burquez A."/>
            <person name="Wojciechowski M.F."/>
        </authorList>
    </citation>
    <scope>NUCLEOTIDE SEQUENCE</scope>
    <source>
        <strain evidence="5">SGP5-SGP5p</strain>
        <tissue evidence="5">Aerial part</tissue>
    </source>
</reference>
<feature type="compositionally biased region" description="Acidic residues" evidence="3">
    <location>
        <begin position="215"/>
        <end position="230"/>
    </location>
</feature>
<dbReference type="Proteomes" id="UP001153076">
    <property type="component" value="Unassembled WGS sequence"/>
</dbReference>
<dbReference type="GO" id="GO:0005634">
    <property type="term" value="C:nucleus"/>
    <property type="evidence" value="ECO:0007669"/>
    <property type="project" value="TreeGrafter"/>
</dbReference>
<keyword evidence="2" id="KW-0067">ATP-binding</keyword>
<protein>
    <recommendedName>
        <fullName evidence="7">Midasin</fullName>
    </recommendedName>
</protein>
<feature type="signal peptide" evidence="4">
    <location>
        <begin position="1"/>
        <end position="16"/>
    </location>
</feature>
<dbReference type="OrthoDB" id="5186at2759"/>
<evidence type="ECO:0008006" key="7">
    <source>
        <dbReference type="Google" id="ProtNLM"/>
    </source>
</evidence>
<evidence type="ECO:0000256" key="4">
    <source>
        <dbReference type="SAM" id="SignalP"/>
    </source>
</evidence>
<feature type="chain" id="PRO_5040218857" description="Midasin" evidence="4">
    <location>
        <begin position="17"/>
        <end position="603"/>
    </location>
</feature>
<feature type="compositionally biased region" description="Acidic residues" evidence="3">
    <location>
        <begin position="189"/>
        <end position="204"/>
    </location>
</feature>
<dbReference type="PANTHER" id="PTHR48103:SF2">
    <property type="entry name" value="MIDASIN"/>
    <property type="match status" value="1"/>
</dbReference>
<feature type="compositionally biased region" description="Acidic residues" evidence="3">
    <location>
        <begin position="50"/>
        <end position="66"/>
    </location>
</feature>
<feature type="compositionally biased region" description="Basic and acidic residues" evidence="3">
    <location>
        <begin position="147"/>
        <end position="177"/>
    </location>
</feature>
<organism evidence="5 6">
    <name type="scientific">Carnegiea gigantea</name>
    <dbReference type="NCBI Taxonomy" id="171969"/>
    <lineage>
        <taxon>Eukaryota</taxon>
        <taxon>Viridiplantae</taxon>
        <taxon>Streptophyta</taxon>
        <taxon>Embryophyta</taxon>
        <taxon>Tracheophyta</taxon>
        <taxon>Spermatophyta</taxon>
        <taxon>Magnoliopsida</taxon>
        <taxon>eudicotyledons</taxon>
        <taxon>Gunneridae</taxon>
        <taxon>Pentapetalae</taxon>
        <taxon>Caryophyllales</taxon>
        <taxon>Cactineae</taxon>
        <taxon>Cactaceae</taxon>
        <taxon>Cactoideae</taxon>
        <taxon>Echinocereeae</taxon>
        <taxon>Carnegiea</taxon>
    </lineage>
</organism>
<keyword evidence="6" id="KW-1185">Reference proteome</keyword>
<evidence type="ECO:0000313" key="6">
    <source>
        <dbReference type="Proteomes" id="UP001153076"/>
    </source>
</evidence>
<feature type="compositionally biased region" description="Polar residues" evidence="3">
    <location>
        <begin position="271"/>
        <end position="287"/>
    </location>
</feature>
<evidence type="ECO:0000256" key="1">
    <source>
        <dbReference type="ARBA" id="ARBA00022741"/>
    </source>
</evidence>
<keyword evidence="1" id="KW-0547">Nucleotide-binding</keyword>
<dbReference type="PANTHER" id="PTHR48103">
    <property type="entry name" value="MIDASIN-RELATED"/>
    <property type="match status" value="1"/>
</dbReference>
<name>A0A9Q1KSG7_9CARY</name>
<feature type="compositionally biased region" description="Basic and acidic residues" evidence="3">
    <location>
        <begin position="98"/>
        <end position="129"/>
    </location>
</feature>
<evidence type="ECO:0000313" key="5">
    <source>
        <dbReference type="EMBL" id="KAJ8448240.1"/>
    </source>
</evidence>
<dbReference type="GO" id="GO:0000027">
    <property type="term" value="P:ribosomal large subunit assembly"/>
    <property type="evidence" value="ECO:0007669"/>
    <property type="project" value="TreeGrafter"/>
</dbReference>